<keyword evidence="5" id="KW-0722">Serine protease inhibitor</keyword>
<name>A0A7T0KCC5_9ANNE</name>
<evidence type="ECO:0000256" key="3">
    <source>
        <dbReference type="ARBA" id="ARBA00022525"/>
    </source>
</evidence>
<keyword evidence="4" id="KW-0646">Protease inhibitor</keyword>
<dbReference type="Gene3D" id="2.10.22.10">
    <property type="entry name" value="Antistasin, domain 1"/>
    <property type="match status" value="1"/>
</dbReference>
<comment type="subcellular location">
    <subcellularLocation>
        <location evidence="1">Secreted</location>
    </subcellularLocation>
</comment>
<evidence type="ECO:0000256" key="2">
    <source>
        <dbReference type="ARBA" id="ARBA00008768"/>
    </source>
</evidence>
<dbReference type="AlphaFoldDB" id="A0A7T0KCC5"/>
<protein>
    <submittedName>
        <fullName evidence="8">Hirustasin-like factor 1</fullName>
    </submittedName>
</protein>
<dbReference type="InterPro" id="IPR011061">
    <property type="entry name" value="Hirudin/antistatin"/>
</dbReference>
<organism evidence="8">
    <name type="scientific">Hirudo verbana</name>
    <dbReference type="NCBI Taxonomy" id="311461"/>
    <lineage>
        <taxon>Eukaryota</taxon>
        <taxon>Metazoa</taxon>
        <taxon>Spiralia</taxon>
        <taxon>Lophotrochozoa</taxon>
        <taxon>Annelida</taxon>
        <taxon>Clitellata</taxon>
        <taxon>Hirudinea</taxon>
        <taxon>Hirudinida</taxon>
        <taxon>Hirudiniformes</taxon>
        <taxon>Hirudinidae</taxon>
        <taxon>Hirudo</taxon>
    </lineage>
</organism>
<dbReference type="EMBL" id="MT000986">
    <property type="protein sequence ID" value="QPK77443.1"/>
    <property type="molecule type" value="Genomic_DNA"/>
</dbReference>
<feature type="chain" id="PRO_5030901104" evidence="6">
    <location>
        <begin position="22"/>
        <end position="85"/>
    </location>
</feature>
<reference evidence="8" key="1">
    <citation type="submission" date="2020-01" db="EMBL/GenBank/DDBJ databases">
        <authorList>
            <person name="Gaasterland T."/>
            <person name="Baker M."/>
            <person name="Edsall L."/>
            <person name="Macagno E.R."/>
        </authorList>
    </citation>
    <scope>NUCLEOTIDE SEQUENCE</scope>
</reference>
<comment type="similarity">
    <text evidence="2">Belongs to the protease inhibitor I15 (antistasin) family.</text>
</comment>
<feature type="domain" description="Antistasin-like" evidence="7">
    <location>
        <begin position="43"/>
        <end position="69"/>
    </location>
</feature>
<keyword evidence="6" id="KW-0732">Signal</keyword>
<dbReference type="GO" id="GO:0005576">
    <property type="term" value="C:extracellular region"/>
    <property type="evidence" value="ECO:0007669"/>
    <property type="project" value="UniProtKB-SubCell"/>
</dbReference>
<dbReference type="InterPro" id="IPR004094">
    <property type="entry name" value="Antistasin-like"/>
</dbReference>
<dbReference type="SUPFAM" id="SSF57262">
    <property type="entry name" value="Leech antihemostatic proteins"/>
    <property type="match status" value="1"/>
</dbReference>
<evidence type="ECO:0000259" key="7">
    <source>
        <dbReference type="PROSITE" id="PS51252"/>
    </source>
</evidence>
<evidence type="ECO:0000256" key="6">
    <source>
        <dbReference type="SAM" id="SignalP"/>
    </source>
</evidence>
<sequence>MKVVVLCCLLLTSASILSVQGESICGNYRCPGYKICVGYKCVCPQWRCRLLCPHGFLKDEGSCDNPCKCFNSWKPRPLPEFYWRK</sequence>
<keyword evidence="3" id="KW-0964">Secreted</keyword>
<accession>A0A7T0KCC5</accession>
<evidence type="ECO:0000256" key="5">
    <source>
        <dbReference type="ARBA" id="ARBA00022900"/>
    </source>
</evidence>
<evidence type="ECO:0000256" key="4">
    <source>
        <dbReference type="ARBA" id="ARBA00022690"/>
    </source>
</evidence>
<evidence type="ECO:0000256" key="1">
    <source>
        <dbReference type="ARBA" id="ARBA00004613"/>
    </source>
</evidence>
<feature type="signal peptide" evidence="6">
    <location>
        <begin position="1"/>
        <end position="21"/>
    </location>
</feature>
<dbReference type="PROSITE" id="PS51252">
    <property type="entry name" value="ANTISTASIN"/>
    <property type="match status" value="1"/>
</dbReference>
<proteinExistence type="inferred from homology"/>
<evidence type="ECO:0000313" key="8">
    <source>
        <dbReference type="EMBL" id="QPK77443.1"/>
    </source>
</evidence>
<dbReference type="GO" id="GO:0004867">
    <property type="term" value="F:serine-type endopeptidase inhibitor activity"/>
    <property type="evidence" value="ECO:0007669"/>
    <property type="project" value="UniProtKB-KW"/>
</dbReference>